<dbReference type="Proteomes" id="UP001139384">
    <property type="component" value="Unassembled WGS sequence"/>
</dbReference>
<name>A0A9X1Q0J3_STRM4</name>
<evidence type="ECO:0000313" key="3">
    <source>
        <dbReference type="EMBL" id="MCF1595865.1"/>
    </source>
</evidence>
<feature type="region of interest" description="Disordered" evidence="1">
    <location>
        <begin position="260"/>
        <end position="282"/>
    </location>
</feature>
<sequence length="282" mass="30119">MTIPAEQFMDEFVKVFASGDIDALMEYYEPESVIMAEPGVAVSGTEEIRAVHRKLLDLGGQLVIGEQAILESGPYALLTVPFHMERREPGGTAATPLTSDSHHVMRRTDDGKWIVLLDNPWGTAAARPSGSRDAGTGHTPEQMILDMNKAFQDRNLDALLNLYMPDAVFSPAPGVLVRGPEAVRGANQAFLGAGDQMINGDVAVLESGPFALISGGWHLDTTGPDGKAVIVAAGDSVSLLYRSETDGRWRFFLDNPWGSGFAQQPTGTGRPTAPVPPVVPAP</sequence>
<dbReference type="InterPro" id="IPR037401">
    <property type="entry name" value="SnoaL-like"/>
</dbReference>
<accession>A0A9X1Q0J3</accession>
<proteinExistence type="predicted"/>
<evidence type="ECO:0000259" key="2">
    <source>
        <dbReference type="Pfam" id="PF12680"/>
    </source>
</evidence>
<protein>
    <submittedName>
        <fullName evidence="3">Nuclear transport factor 2 family protein</fullName>
    </submittedName>
</protein>
<keyword evidence="4" id="KW-1185">Reference proteome</keyword>
<gene>
    <name evidence="3" type="ORF">L0P92_20140</name>
</gene>
<evidence type="ECO:0000313" key="4">
    <source>
        <dbReference type="Proteomes" id="UP001139384"/>
    </source>
</evidence>
<dbReference type="EMBL" id="JAKEIP010000078">
    <property type="protein sequence ID" value="MCF1595865.1"/>
    <property type="molecule type" value="Genomic_DNA"/>
</dbReference>
<dbReference type="InterPro" id="IPR032710">
    <property type="entry name" value="NTF2-like_dom_sf"/>
</dbReference>
<dbReference type="Gene3D" id="3.10.450.50">
    <property type="match status" value="2"/>
</dbReference>
<comment type="caution">
    <text evidence="3">The sequence shown here is derived from an EMBL/GenBank/DDBJ whole genome shotgun (WGS) entry which is preliminary data.</text>
</comment>
<reference evidence="3" key="1">
    <citation type="submission" date="2022-01" db="EMBL/GenBank/DDBJ databases">
        <title>Draft Genome Sequences of Seven Type Strains of the Genus Streptomyces.</title>
        <authorList>
            <person name="Aziz S."/>
            <person name="Coretto E."/>
            <person name="Chronakova A."/>
            <person name="Sproer C."/>
            <person name="Huber K."/>
            <person name="Nouioui I."/>
            <person name="Gross H."/>
        </authorList>
    </citation>
    <scope>NUCLEOTIDE SEQUENCE</scope>
    <source>
        <strain evidence="3">DSM 103493</strain>
    </source>
</reference>
<dbReference type="RefSeq" id="WP_234764186.1">
    <property type="nucleotide sequence ID" value="NZ_JAKEIP010000078.1"/>
</dbReference>
<evidence type="ECO:0000256" key="1">
    <source>
        <dbReference type="SAM" id="MobiDB-lite"/>
    </source>
</evidence>
<feature type="domain" description="SnoaL-like" evidence="2">
    <location>
        <begin position="11"/>
        <end position="114"/>
    </location>
</feature>
<dbReference type="SUPFAM" id="SSF54427">
    <property type="entry name" value="NTF2-like"/>
    <property type="match status" value="2"/>
</dbReference>
<dbReference type="Pfam" id="PF12680">
    <property type="entry name" value="SnoaL_2"/>
    <property type="match status" value="2"/>
</dbReference>
<feature type="compositionally biased region" description="Pro residues" evidence="1">
    <location>
        <begin position="273"/>
        <end position="282"/>
    </location>
</feature>
<feature type="domain" description="SnoaL-like" evidence="2">
    <location>
        <begin position="147"/>
        <end position="249"/>
    </location>
</feature>
<organism evidence="3 4">
    <name type="scientific">Streptomyces muensis</name>
    <dbReference type="NCBI Taxonomy" id="1077944"/>
    <lineage>
        <taxon>Bacteria</taxon>
        <taxon>Bacillati</taxon>
        <taxon>Actinomycetota</taxon>
        <taxon>Actinomycetes</taxon>
        <taxon>Kitasatosporales</taxon>
        <taxon>Streptomycetaceae</taxon>
        <taxon>Streptomyces</taxon>
    </lineage>
</organism>
<dbReference type="AlphaFoldDB" id="A0A9X1Q0J3"/>